<proteinExistence type="predicted"/>
<protein>
    <submittedName>
        <fullName evidence="2">Uncharacterized protein</fullName>
    </submittedName>
</protein>
<accession>A0A382YI08</accession>
<dbReference type="AlphaFoldDB" id="A0A382YI08"/>
<organism evidence="2">
    <name type="scientific">marine metagenome</name>
    <dbReference type="NCBI Taxonomy" id="408172"/>
    <lineage>
        <taxon>unclassified sequences</taxon>
        <taxon>metagenomes</taxon>
        <taxon>ecological metagenomes</taxon>
    </lineage>
</organism>
<feature type="compositionally biased region" description="Basic and acidic residues" evidence="1">
    <location>
        <begin position="83"/>
        <end position="98"/>
    </location>
</feature>
<gene>
    <name evidence="2" type="ORF">METZ01_LOCUS435309</name>
</gene>
<evidence type="ECO:0000256" key="1">
    <source>
        <dbReference type="SAM" id="MobiDB-lite"/>
    </source>
</evidence>
<name>A0A382YI08_9ZZZZ</name>
<reference evidence="2" key="1">
    <citation type="submission" date="2018-05" db="EMBL/GenBank/DDBJ databases">
        <authorList>
            <person name="Lanie J.A."/>
            <person name="Ng W.-L."/>
            <person name="Kazmierczak K.M."/>
            <person name="Andrzejewski T.M."/>
            <person name="Davidsen T.M."/>
            <person name="Wayne K.J."/>
            <person name="Tettelin H."/>
            <person name="Glass J.I."/>
            <person name="Rusch D."/>
            <person name="Podicherti R."/>
            <person name="Tsui H.-C.T."/>
            <person name="Winkler M.E."/>
        </authorList>
    </citation>
    <scope>NUCLEOTIDE SEQUENCE</scope>
</reference>
<sequence length="197" mass="22394">MKSPAEYLENSMNRLIKEGNLRDLGKMFGDANEDLQCDWIAENTSFTALPRTDFDDDPDASGFDLLTTTALMRIQSKIRVNDMHLEQTRRKSSKHEGDASTTGHVSYSKGEFDVLLVSRPLGNKATKRDKYVDTSRPIEEYPDVEKWDMIAIPEYALHDPKRPGFLRNSVPKSIWSQYVGRAAEVLEEVYESVSSRG</sequence>
<evidence type="ECO:0000313" key="2">
    <source>
        <dbReference type="EMBL" id="SVD82455.1"/>
    </source>
</evidence>
<feature type="region of interest" description="Disordered" evidence="1">
    <location>
        <begin position="83"/>
        <end position="105"/>
    </location>
</feature>
<dbReference type="EMBL" id="UINC01175697">
    <property type="protein sequence ID" value="SVD82455.1"/>
    <property type="molecule type" value="Genomic_DNA"/>
</dbReference>